<protein>
    <submittedName>
        <fullName evidence="2">WG repeat-containing protein</fullName>
    </submittedName>
</protein>
<dbReference type="InterPro" id="IPR035897">
    <property type="entry name" value="Toll_tir_struct_dom_sf"/>
</dbReference>
<dbReference type="PANTHER" id="PTHR37841:SF1">
    <property type="entry name" value="DUF3298 DOMAIN-CONTAINING PROTEIN"/>
    <property type="match status" value="1"/>
</dbReference>
<accession>A0A9D9GXX1</accession>
<evidence type="ECO:0000313" key="3">
    <source>
        <dbReference type="Proteomes" id="UP000823635"/>
    </source>
</evidence>
<dbReference type="PROSITE" id="PS50104">
    <property type="entry name" value="TIR"/>
    <property type="match status" value="1"/>
</dbReference>
<dbReference type="EMBL" id="JADINB010000092">
    <property type="protein sequence ID" value="MBO8429126.1"/>
    <property type="molecule type" value="Genomic_DNA"/>
</dbReference>
<sequence>MENNYDIFLSYRRDGGFETAKHLYDLLIRDGYRVSFDIDTLRSGDFDTGLLQRIDCCTDFIIILDKDVFSRTLDITFNRKRDWLRIELAYALEHGKNIIPVMLSGFMGFPDNLPADIAEICRKNGPKYDKYYFDAFYDRLTEFLYSQPKMAGSNDVNGEDNSSLVGSVLKIETDTPCRIFVDGSERCIAKPSETTRLALRGGSYRLRFESIENPADNLEDRTFKIDKDVEEWYTVALLPVKQKRENLEKIRSEQRMPKEKKKSETQCGRYSQFTYLQEKVFDKQLVSFEDNGKWGLRDKETGNEIVPCRYDIIGRISDGTAKVRQGRKWGFIGRTGKEITPCIYDYARDFSNLRAAVRKGSKWGFIDKEGKEIVHFIYDYADDFYGNMAKVKKDGKFGAVGENGNEVVPCIYDEIDKFSSGLTRVKRNGRYGFIDKTGKEITPCVYDEARPFTGISHTTMVRKKNVFGQFGPWITIGANGKIILTDNSRKQGPSGMRM</sequence>
<evidence type="ECO:0000313" key="2">
    <source>
        <dbReference type="EMBL" id="MBO8429126.1"/>
    </source>
</evidence>
<dbReference type="SMART" id="SM00255">
    <property type="entry name" value="TIR"/>
    <property type="match status" value="1"/>
</dbReference>
<reference evidence="2" key="1">
    <citation type="submission" date="2020-10" db="EMBL/GenBank/DDBJ databases">
        <authorList>
            <person name="Gilroy R."/>
        </authorList>
    </citation>
    <scope>NUCLEOTIDE SEQUENCE</scope>
    <source>
        <strain evidence="2">15467</strain>
    </source>
</reference>
<dbReference type="Pfam" id="PF14903">
    <property type="entry name" value="WG_beta_rep"/>
    <property type="match status" value="3"/>
</dbReference>
<dbReference type="AlphaFoldDB" id="A0A9D9GXX1"/>
<feature type="domain" description="TIR" evidence="1">
    <location>
        <begin position="3"/>
        <end position="144"/>
    </location>
</feature>
<dbReference type="SUPFAM" id="SSF69360">
    <property type="entry name" value="Cell wall binding repeat"/>
    <property type="match status" value="1"/>
</dbReference>
<dbReference type="GO" id="GO:0007165">
    <property type="term" value="P:signal transduction"/>
    <property type="evidence" value="ECO:0007669"/>
    <property type="project" value="InterPro"/>
</dbReference>
<dbReference type="Gene3D" id="3.40.50.10140">
    <property type="entry name" value="Toll/interleukin-1 receptor homology (TIR) domain"/>
    <property type="match status" value="1"/>
</dbReference>
<evidence type="ECO:0000259" key="1">
    <source>
        <dbReference type="PROSITE" id="PS50104"/>
    </source>
</evidence>
<dbReference type="PANTHER" id="PTHR37841">
    <property type="entry name" value="GLR2918 PROTEIN"/>
    <property type="match status" value="1"/>
</dbReference>
<gene>
    <name evidence="2" type="ORF">IAC68_04240</name>
</gene>
<dbReference type="Proteomes" id="UP000823635">
    <property type="component" value="Unassembled WGS sequence"/>
</dbReference>
<dbReference type="InterPro" id="IPR032774">
    <property type="entry name" value="WG_beta_rep"/>
</dbReference>
<dbReference type="InterPro" id="IPR000157">
    <property type="entry name" value="TIR_dom"/>
</dbReference>
<proteinExistence type="predicted"/>
<comment type="caution">
    <text evidence="2">The sequence shown here is derived from an EMBL/GenBank/DDBJ whole genome shotgun (WGS) entry which is preliminary data.</text>
</comment>
<organism evidence="2 3">
    <name type="scientific">Candidatus Egerieousia excrementavium</name>
    <dbReference type="NCBI Taxonomy" id="2840778"/>
    <lineage>
        <taxon>Bacteria</taxon>
        <taxon>Pseudomonadati</taxon>
        <taxon>Bacteroidota</taxon>
        <taxon>Bacteroidia</taxon>
        <taxon>Bacteroidales</taxon>
        <taxon>Candidatus Egerieousia</taxon>
    </lineage>
</organism>
<reference evidence="2" key="2">
    <citation type="journal article" date="2021" name="PeerJ">
        <title>Extensive microbial diversity within the chicken gut microbiome revealed by metagenomics and culture.</title>
        <authorList>
            <person name="Gilroy R."/>
            <person name="Ravi A."/>
            <person name="Getino M."/>
            <person name="Pursley I."/>
            <person name="Horton D.L."/>
            <person name="Alikhan N.F."/>
            <person name="Baker D."/>
            <person name="Gharbi K."/>
            <person name="Hall N."/>
            <person name="Watson M."/>
            <person name="Adriaenssens E.M."/>
            <person name="Foster-Nyarko E."/>
            <person name="Jarju S."/>
            <person name="Secka A."/>
            <person name="Antonio M."/>
            <person name="Oren A."/>
            <person name="Chaudhuri R.R."/>
            <person name="La Ragione R."/>
            <person name="Hildebrand F."/>
            <person name="Pallen M.J."/>
        </authorList>
    </citation>
    <scope>NUCLEOTIDE SEQUENCE</scope>
    <source>
        <strain evidence="2">15467</strain>
    </source>
</reference>
<dbReference type="Pfam" id="PF13676">
    <property type="entry name" value="TIR_2"/>
    <property type="match status" value="1"/>
</dbReference>
<dbReference type="SUPFAM" id="SSF52200">
    <property type="entry name" value="Toll/Interleukin receptor TIR domain"/>
    <property type="match status" value="1"/>
</dbReference>
<name>A0A9D9GXX1_9BACT</name>